<gene>
    <name evidence="1" type="ORF">NCTC12026_01643</name>
</gene>
<dbReference type="AlphaFoldDB" id="A0A379G2U1"/>
<dbReference type="Pfam" id="PF05926">
    <property type="entry name" value="Phage_GPL"/>
    <property type="match status" value="1"/>
</dbReference>
<dbReference type="RefSeq" id="WP_115164219.1">
    <property type="nucleotide sequence ID" value="NZ_UGUA01000002.1"/>
</dbReference>
<protein>
    <submittedName>
        <fullName evidence="1">Phage head completion protein (GPL)</fullName>
    </submittedName>
</protein>
<dbReference type="Proteomes" id="UP000255129">
    <property type="component" value="Unassembled WGS sequence"/>
</dbReference>
<organism evidence="1 2">
    <name type="scientific">Providencia rustigianii</name>
    <dbReference type="NCBI Taxonomy" id="158850"/>
    <lineage>
        <taxon>Bacteria</taxon>
        <taxon>Pseudomonadati</taxon>
        <taxon>Pseudomonadota</taxon>
        <taxon>Gammaproteobacteria</taxon>
        <taxon>Enterobacterales</taxon>
        <taxon>Morganellaceae</taxon>
        <taxon>Providencia</taxon>
    </lineage>
</organism>
<reference evidence="1 2" key="1">
    <citation type="submission" date="2018-06" db="EMBL/GenBank/DDBJ databases">
        <authorList>
            <consortium name="Pathogen Informatics"/>
            <person name="Doyle S."/>
        </authorList>
    </citation>
    <scope>NUCLEOTIDE SEQUENCE [LARGE SCALE GENOMIC DNA]</scope>
    <source>
        <strain evidence="1 2">NCTC12026</strain>
    </source>
</reference>
<evidence type="ECO:0000313" key="2">
    <source>
        <dbReference type="Proteomes" id="UP000255129"/>
    </source>
</evidence>
<sequence>MQYVSPEQVDEKDETLTSSAFWPSIKTSAFRESMRVDGTVTPQRLINALKNAMIETNRELFQWQQQEAHLGFYTLESVPAGQIDEGDFSESELVYLYRRAVFCNAKASLTERYRDIDTTPNGSKKADALDPTIEDLHRDAVWAIQRIKGTTHNIVELI</sequence>
<dbReference type="InterPro" id="IPR009225">
    <property type="entry name" value="Phage_head_completion_GpL"/>
</dbReference>
<name>A0A379G2U1_9GAMM</name>
<accession>A0A379G2U1</accession>
<dbReference type="OrthoDB" id="6312934at2"/>
<evidence type="ECO:0000313" key="1">
    <source>
        <dbReference type="EMBL" id="SUC35257.1"/>
    </source>
</evidence>
<dbReference type="EMBL" id="UGUA01000002">
    <property type="protein sequence ID" value="SUC35257.1"/>
    <property type="molecule type" value="Genomic_DNA"/>
</dbReference>
<proteinExistence type="predicted"/>